<dbReference type="EMBL" id="AP018738">
    <property type="protein sequence ID" value="BBE50131.1"/>
    <property type="molecule type" value="Genomic_DNA"/>
</dbReference>
<dbReference type="InterPro" id="IPR050595">
    <property type="entry name" value="Bact_response_regulator"/>
</dbReference>
<evidence type="ECO:0000256" key="2">
    <source>
        <dbReference type="PROSITE-ProRule" id="PRU00169"/>
    </source>
</evidence>
<dbReference type="OrthoDB" id="9802426at2"/>
<sequence length="178" mass="19354">MTMQATTEKVLLLVDNDVSQSRTLAQSLKRQGYSVHHAISAEEALPLILELRPDFGVFNLKLPGASGMVLVDLLHRSKPQSRVVVLTHNSTLPPTLSAIHCGSVQFLAKSSSAEQISATLSGTTSSEPALPLNSQPTNEAEFLHRKLGEHHGNITETARALKMHRRTLQRKLAKIPAA</sequence>
<organism evidence="4 5">
    <name type="scientific">Ferriphaselus amnicola</name>
    <dbReference type="NCBI Taxonomy" id="1188319"/>
    <lineage>
        <taxon>Bacteria</taxon>
        <taxon>Pseudomonadati</taxon>
        <taxon>Pseudomonadota</taxon>
        <taxon>Betaproteobacteria</taxon>
        <taxon>Nitrosomonadales</taxon>
        <taxon>Gallionellaceae</taxon>
        <taxon>Ferriphaselus</taxon>
    </lineage>
</organism>
<dbReference type="AlphaFoldDB" id="A0A2Z6G9D5"/>
<evidence type="ECO:0000256" key="1">
    <source>
        <dbReference type="ARBA" id="ARBA00022553"/>
    </source>
</evidence>
<dbReference type="Pfam" id="PF00072">
    <property type="entry name" value="Response_reg"/>
    <property type="match status" value="1"/>
</dbReference>
<reference evidence="4 5" key="1">
    <citation type="submission" date="2018-06" db="EMBL/GenBank/DDBJ databases">
        <title>OYT1 Genome Sequencing.</title>
        <authorList>
            <person name="Kato S."/>
            <person name="Itoh T."/>
            <person name="Ohkuma M."/>
        </authorList>
    </citation>
    <scope>NUCLEOTIDE SEQUENCE [LARGE SCALE GENOMIC DNA]</scope>
    <source>
        <strain evidence="4 5">OYT1</strain>
    </source>
</reference>
<accession>A0A2Z6G9D5</accession>
<dbReference type="Gene3D" id="3.40.50.2300">
    <property type="match status" value="1"/>
</dbReference>
<comment type="caution">
    <text evidence="2">Lacks conserved residue(s) required for the propagation of feature annotation.</text>
</comment>
<dbReference type="Proteomes" id="UP000033070">
    <property type="component" value="Chromosome"/>
</dbReference>
<dbReference type="STRING" id="1188319.OYT1_00188"/>
<dbReference type="SUPFAM" id="SSF52172">
    <property type="entry name" value="CheY-like"/>
    <property type="match status" value="1"/>
</dbReference>
<protein>
    <submittedName>
        <fullName evidence="4">Photosynthetic apparatus regulatory protein RegA</fullName>
    </submittedName>
</protein>
<dbReference type="GO" id="GO:0000160">
    <property type="term" value="P:phosphorelay signal transduction system"/>
    <property type="evidence" value="ECO:0007669"/>
    <property type="project" value="InterPro"/>
</dbReference>
<dbReference type="GO" id="GO:0043565">
    <property type="term" value="F:sequence-specific DNA binding"/>
    <property type="evidence" value="ECO:0007669"/>
    <property type="project" value="InterPro"/>
</dbReference>
<proteinExistence type="predicted"/>
<evidence type="ECO:0000259" key="3">
    <source>
        <dbReference type="PROSITE" id="PS50110"/>
    </source>
</evidence>
<dbReference type="Pfam" id="PF02954">
    <property type="entry name" value="HTH_8"/>
    <property type="match status" value="1"/>
</dbReference>
<dbReference type="KEGG" id="fam:OYT1_ch0564"/>
<dbReference type="RefSeq" id="WP_062625454.1">
    <property type="nucleotide sequence ID" value="NZ_AP018738.1"/>
</dbReference>
<dbReference type="PROSITE" id="PS50110">
    <property type="entry name" value="RESPONSE_REGULATORY"/>
    <property type="match status" value="1"/>
</dbReference>
<dbReference type="PANTHER" id="PTHR44591:SF3">
    <property type="entry name" value="RESPONSE REGULATORY DOMAIN-CONTAINING PROTEIN"/>
    <property type="match status" value="1"/>
</dbReference>
<name>A0A2Z6G9D5_9PROT</name>
<dbReference type="InterPro" id="IPR009057">
    <property type="entry name" value="Homeodomain-like_sf"/>
</dbReference>
<keyword evidence="5" id="KW-1185">Reference proteome</keyword>
<dbReference type="SUPFAM" id="SSF46689">
    <property type="entry name" value="Homeodomain-like"/>
    <property type="match status" value="1"/>
</dbReference>
<dbReference type="Gene3D" id="1.10.10.60">
    <property type="entry name" value="Homeodomain-like"/>
    <property type="match status" value="1"/>
</dbReference>
<evidence type="ECO:0000313" key="5">
    <source>
        <dbReference type="Proteomes" id="UP000033070"/>
    </source>
</evidence>
<dbReference type="SMART" id="SM00448">
    <property type="entry name" value="REC"/>
    <property type="match status" value="1"/>
</dbReference>
<evidence type="ECO:0000313" key="4">
    <source>
        <dbReference type="EMBL" id="BBE50131.1"/>
    </source>
</evidence>
<dbReference type="InterPro" id="IPR001789">
    <property type="entry name" value="Sig_transdc_resp-reg_receiver"/>
</dbReference>
<gene>
    <name evidence="4" type="ORF">OYT1_ch0564</name>
</gene>
<dbReference type="InterPro" id="IPR011006">
    <property type="entry name" value="CheY-like_superfamily"/>
</dbReference>
<dbReference type="InterPro" id="IPR002197">
    <property type="entry name" value="HTH_Fis"/>
</dbReference>
<feature type="domain" description="Response regulatory" evidence="3">
    <location>
        <begin position="10"/>
        <end position="124"/>
    </location>
</feature>
<dbReference type="PANTHER" id="PTHR44591">
    <property type="entry name" value="STRESS RESPONSE REGULATOR PROTEIN 1"/>
    <property type="match status" value="1"/>
</dbReference>
<keyword evidence="1" id="KW-0597">Phosphoprotein</keyword>